<dbReference type="EMBL" id="CAFBPS010000004">
    <property type="protein sequence ID" value="CAB5018765.1"/>
    <property type="molecule type" value="Genomic_DNA"/>
</dbReference>
<sequence length="64" mass="7094">MGGVEHLWVSARSDAQLEELLEILANCELSEVNEWPGEKKIQKSGAKRGKVVDKGGSWGAKWRT</sequence>
<feature type="region of interest" description="Disordered" evidence="1">
    <location>
        <begin position="45"/>
        <end position="64"/>
    </location>
</feature>
<evidence type="ECO:0000313" key="5">
    <source>
        <dbReference type="EMBL" id="CAB4855045.1"/>
    </source>
</evidence>
<evidence type="ECO:0000313" key="2">
    <source>
        <dbReference type="EMBL" id="CAB4706066.1"/>
    </source>
</evidence>
<proteinExistence type="predicted"/>
<gene>
    <name evidence="2" type="ORF">UFOPK2658_00099</name>
    <name evidence="3" type="ORF">UFOPK2880_00166</name>
    <name evidence="4" type="ORF">UFOPK3004_00086</name>
    <name evidence="5" type="ORF">UFOPK3304_00022</name>
    <name evidence="6" type="ORF">UFOPK3494_00074</name>
    <name evidence="7" type="ORF">UFOPK4134_00146</name>
</gene>
<organism evidence="2">
    <name type="scientific">freshwater metagenome</name>
    <dbReference type="NCBI Taxonomy" id="449393"/>
    <lineage>
        <taxon>unclassified sequences</taxon>
        <taxon>metagenomes</taxon>
        <taxon>ecological metagenomes</taxon>
    </lineage>
</organism>
<dbReference type="EMBL" id="CAFBLJ010000001">
    <property type="protein sequence ID" value="CAB4855045.1"/>
    <property type="molecule type" value="Genomic_DNA"/>
</dbReference>
<reference evidence="2" key="1">
    <citation type="submission" date="2020-05" db="EMBL/GenBank/DDBJ databases">
        <authorList>
            <person name="Chiriac C."/>
            <person name="Salcher M."/>
            <person name="Ghai R."/>
            <person name="Kavagutti S V."/>
        </authorList>
    </citation>
    <scope>NUCLEOTIDE SEQUENCE</scope>
</reference>
<dbReference type="EMBL" id="CAFBMF010000002">
    <property type="protein sequence ID" value="CAB4887847.1"/>
    <property type="molecule type" value="Genomic_DNA"/>
</dbReference>
<evidence type="ECO:0000313" key="7">
    <source>
        <dbReference type="EMBL" id="CAB5018765.1"/>
    </source>
</evidence>
<evidence type="ECO:0000256" key="1">
    <source>
        <dbReference type="SAM" id="MobiDB-lite"/>
    </source>
</evidence>
<dbReference type="EMBL" id="CAEZYH010000002">
    <property type="protein sequence ID" value="CAB4706066.1"/>
    <property type="molecule type" value="Genomic_DNA"/>
</dbReference>
<accession>A0A6J6Q5J6</accession>
<protein>
    <submittedName>
        <fullName evidence="2">Unannotated protein</fullName>
    </submittedName>
</protein>
<evidence type="ECO:0000313" key="4">
    <source>
        <dbReference type="EMBL" id="CAB4791986.1"/>
    </source>
</evidence>
<dbReference type="EMBL" id="CAEZZP010000005">
    <property type="protein sequence ID" value="CAB4761946.1"/>
    <property type="molecule type" value="Genomic_DNA"/>
</dbReference>
<evidence type="ECO:0000313" key="3">
    <source>
        <dbReference type="EMBL" id="CAB4761946.1"/>
    </source>
</evidence>
<dbReference type="AlphaFoldDB" id="A0A6J6Q5J6"/>
<dbReference type="EMBL" id="CAFAAL010000003">
    <property type="protein sequence ID" value="CAB4791986.1"/>
    <property type="molecule type" value="Genomic_DNA"/>
</dbReference>
<evidence type="ECO:0000313" key="6">
    <source>
        <dbReference type="EMBL" id="CAB4887847.1"/>
    </source>
</evidence>
<name>A0A6J6Q5J6_9ZZZZ</name>